<dbReference type="PANTHER" id="PTHR46825">
    <property type="entry name" value="D-ALANYL-D-ALANINE-CARBOXYPEPTIDASE/ENDOPEPTIDASE AMPH"/>
    <property type="match status" value="1"/>
</dbReference>
<evidence type="ECO:0000256" key="2">
    <source>
        <dbReference type="ARBA" id="ARBA00007840"/>
    </source>
</evidence>
<evidence type="ECO:0000256" key="6">
    <source>
        <dbReference type="RuleBase" id="RU361140"/>
    </source>
</evidence>
<dbReference type="PROSITE" id="PS00336">
    <property type="entry name" value="BETA_LACTAMASE_C"/>
    <property type="match status" value="1"/>
</dbReference>
<evidence type="ECO:0000256" key="4">
    <source>
        <dbReference type="ARBA" id="ARBA00022801"/>
    </source>
</evidence>
<dbReference type="GO" id="GO:0017001">
    <property type="term" value="P:antibiotic catabolic process"/>
    <property type="evidence" value="ECO:0007669"/>
    <property type="project" value="InterPro"/>
</dbReference>
<feature type="domain" description="Beta-lactamase-related" evidence="7">
    <location>
        <begin position="1"/>
        <end position="341"/>
    </location>
</feature>
<dbReference type="NCBIfam" id="NF033085">
    <property type="entry name" value="bla_class_C"/>
    <property type="match status" value="1"/>
</dbReference>
<evidence type="ECO:0000259" key="7">
    <source>
        <dbReference type="Pfam" id="PF00144"/>
    </source>
</evidence>
<evidence type="ECO:0000313" key="8">
    <source>
        <dbReference type="EMBL" id="RFC62284.1"/>
    </source>
</evidence>
<dbReference type="GO" id="GO:0008800">
    <property type="term" value="F:beta-lactamase activity"/>
    <property type="evidence" value="ECO:0007669"/>
    <property type="project" value="UniProtKB-UniRule"/>
</dbReference>
<dbReference type="InterPro" id="IPR001466">
    <property type="entry name" value="Beta-lactam-related"/>
</dbReference>
<dbReference type="GO" id="GO:0030288">
    <property type="term" value="C:outer membrane-bounded periplasmic space"/>
    <property type="evidence" value="ECO:0007669"/>
    <property type="project" value="InterPro"/>
</dbReference>
<comment type="similarity">
    <text evidence="2 6">Belongs to the class-C beta-lactamase family.</text>
</comment>
<dbReference type="Gene3D" id="3.40.710.10">
    <property type="entry name" value="DD-peptidase/beta-lactamase superfamily"/>
    <property type="match status" value="1"/>
</dbReference>
<dbReference type="InterPro" id="IPR012338">
    <property type="entry name" value="Beta-lactam/transpept-like"/>
</dbReference>
<dbReference type="EMBL" id="QURL01000008">
    <property type="protein sequence ID" value="RFC62284.1"/>
    <property type="molecule type" value="Genomic_DNA"/>
</dbReference>
<dbReference type="OrthoDB" id="5377431at2"/>
<evidence type="ECO:0000313" key="9">
    <source>
        <dbReference type="Proteomes" id="UP000264310"/>
    </source>
</evidence>
<evidence type="ECO:0000256" key="1">
    <source>
        <dbReference type="ARBA" id="ARBA00001526"/>
    </source>
</evidence>
<dbReference type="PANTHER" id="PTHR46825:SF8">
    <property type="entry name" value="BETA-LACTAMASE-RELATED"/>
    <property type="match status" value="1"/>
</dbReference>
<sequence>MEEYRIPGLAVGLTLDGQEFTFTRGEAVRETGQPVAKDTIFELGSVSKLFNVTLAALAQERGLLSLSDSVSDHVPALEGSAFDTITLLNLATHTTGGLPLQVPDDVSDAGDGLNAYLKAFEPHGDPNASRSYSNVSIGLLGMIAAESFEKPYAQAVKEQVFDGLGLPSTYVTVPADAAGRYAYGYSRDGDRPVRVNPGVLDAEAYGVKSTVTDMTRFLGANLGSVEIAQDLSAALAETRTGYFETDYYVQDLIWEQYPWPVDAARLKAGNSSDMALKPQPVTRLASPLPPASQGVFLNKTGATNGFGAYVALLPSEKLGLVMLANRNYPNDVRAEAARRLIEMLQASPAE</sequence>
<dbReference type="InterPro" id="IPR001586">
    <property type="entry name" value="Beta-lactam_class-C_AS"/>
</dbReference>
<dbReference type="SUPFAM" id="SSF56601">
    <property type="entry name" value="beta-lactamase/transpeptidase-like"/>
    <property type="match status" value="1"/>
</dbReference>
<reference evidence="8 9" key="1">
    <citation type="submission" date="2018-08" db="EMBL/GenBank/DDBJ databases">
        <title>Fulvimarina sp. 85, whole genome shotgun sequence.</title>
        <authorList>
            <person name="Tuo L."/>
        </authorList>
    </citation>
    <scope>NUCLEOTIDE SEQUENCE [LARGE SCALE GENOMIC DNA]</scope>
    <source>
        <strain evidence="8 9">85</strain>
    </source>
</reference>
<protein>
    <recommendedName>
        <fullName evidence="3 6">Beta-lactamase</fullName>
        <ecNumber evidence="3 6">3.5.2.6</ecNumber>
    </recommendedName>
</protein>
<name>A0A371WZT3_9HYPH</name>
<comment type="caution">
    <text evidence="8">The sequence shown here is derived from an EMBL/GenBank/DDBJ whole genome shotgun (WGS) entry which is preliminary data.</text>
</comment>
<dbReference type="EC" id="3.5.2.6" evidence="3 6"/>
<evidence type="ECO:0000256" key="3">
    <source>
        <dbReference type="ARBA" id="ARBA00012865"/>
    </source>
</evidence>
<keyword evidence="5 6" id="KW-0046">Antibiotic resistance</keyword>
<dbReference type="Proteomes" id="UP000264310">
    <property type="component" value="Unassembled WGS sequence"/>
</dbReference>
<dbReference type="GO" id="GO:0046677">
    <property type="term" value="P:response to antibiotic"/>
    <property type="evidence" value="ECO:0007669"/>
    <property type="project" value="UniProtKB-UniRule"/>
</dbReference>
<proteinExistence type="inferred from homology"/>
<accession>A0A371WZT3</accession>
<keyword evidence="4 6" id="KW-0378">Hydrolase</keyword>
<dbReference type="InterPro" id="IPR050491">
    <property type="entry name" value="AmpC-like"/>
</dbReference>
<dbReference type="Pfam" id="PF00144">
    <property type="entry name" value="Beta-lactamase"/>
    <property type="match status" value="1"/>
</dbReference>
<dbReference type="InterPro" id="IPR058136">
    <property type="entry name" value="AmpC"/>
</dbReference>
<comment type="catalytic activity">
    <reaction evidence="1 6">
        <text>a beta-lactam + H2O = a substituted beta-amino acid</text>
        <dbReference type="Rhea" id="RHEA:20401"/>
        <dbReference type="ChEBI" id="CHEBI:15377"/>
        <dbReference type="ChEBI" id="CHEBI:35627"/>
        <dbReference type="ChEBI" id="CHEBI:140347"/>
        <dbReference type="EC" id="3.5.2.6"/>
    </reaction>
</comment>
<keyword evidence="9" id="KW-1185">Reference proteome</keyword>
<gene>
    <name evidence="8" type="ORF">DYI37_16895</name>
</gene>
<organism evidence="8 9">
    <name type="scientific">Fulvimarina endophytica</name>
    <dbReference type="NCBI Taxonomy" id="2293836"/>
    <lineage>
        <taxon>Bacteria</taxon>
        <taxon>Pseudomonadati</taxon>
        <taxon>Pseudomonadota</taxon>
        <taxon>Alphaproteobacteria</taxon>
        <taxon>Hyphomicrobiales</taxon>
        <taxon>Aurantimonadaceae</taxon>
        <taxon>Fulvimarina</taxon>
    </lineage>
</organism>
<dbReference type="AlphaFoldDB" id="A0A371WZT3"/>
<evidence type="ECO:0000256" key="5">
    <source>
        <dbReference type="ARBA" id="ARBA00023251"/>
    </source>
</evidence>